<dbReference type="Proteomes" id="UP000001654">
    <property type="component" value="Chromosome"/>
</dbReference>
<proteinExistence type="predicted"/>
<name>D5BE48_ZUNPS</name>
<dbReference type="AlphaFoldDB" id="D5BE48"/>
<keyword evidence="2" id="KW-1185">Reference proteome</keyword>
<dbReference type="HOGENOM" id="CLU_2811578_0_0_10"/>
<evidence type="ECO:0000313" key="1">
    <source>
        <dbReference type="EMBL" id="ADF52807.1"/>
    </source>
</evidence>
<reference evidence="1 2" key="1">
    <citation type="journal article" date="2010" name="BMC Genomics">
        <title>The complete genome of Zunongwangia profunda SM-A87 reveals its adaptation to the deep-sea environment and ecological role in sedimentary organic nitrogen degradation.</title>
        <authorList>
            <person name="Qin Q.L."/>
            <person name="Zhang X.Y."/>
            <person name="Wang X.M."/>
            <person name="Liu G.M."/>
            <person name="Chen X.L."/>
            <person name="Xie B.B."/>
            <person name="Dang H.Y."/>
            <person name="Zhou B.C."/>
            <person name="Yu J."/>
            <person name="Zhang Y.Z."/>
        </authorList>
    </citation>
    <scope>NUCLEOTIDE SEQUENCE [LARGE SCALE GENOMIC DNA]</scope>
    <source>
        <strain evidence="2">DSM 18752 / CCTCC AB 206139 / SM-A87</strain>
    </source>
</reference>
<dbReference type="KEGG" id="zpr:ZPR_2483"/>
<accession>D5BE48</accession>
<sequence>MVKNDSIFVDGKEYFWKSYWMSKTFKMYFDKDNLIEKMENYVELQVIKSWEEYNNKKLFLITKQPCG</sequence>
<gene>
    <name evidence="1" type="ordered locus">ZPR_2483</name>
</gene>
<evidence type="ECO:0000313" key="2">
    <source>
        <dbReference type="Proteomes" id="UP000001654"/>
    </source>
</evidence>
<organism evidence="1 2">
    <name type="scientific">Zunongwangia profunda (strain DSM 18752 / CCTCC AB 206139 / SM-A87)</name>
    <name type="common">Wangia profunda</name>
    <dbReference type="NCBI Taxonomy" id="655815"/>
    <lineage>
        <taxon>Bacteria</taxon>
        <taxon>Pseudomonadati</taxon>
        <taxon>Bacteroidota</taxon>
        <taxon>Flavobacteriia</taxon>
        <taxon>Flavobacteriales</taxon>
        <taxon>Flavobacteriaceae</taxon>
        <taxon>Zunongwangia</taxon>
    </lineage>
</organism>
<dbReference type="EMBL" id="CP001650">
    <property type="protein sequence ID" value="ADF52807.1"/>
    <property type="molecule type" value="Genomic_DNA"/>
</dbReference>
<protein>
    <submittedName>
        <fullName evidence="1">Uncharacterized protein</fullName>
    </submittedName>
</protein>